<dbReference type="Pfam" id="PF00147">
    <property type="entry name" value="Fibrinogen_C"/>
    <property type="match status" value="1"/>
</dbReference>
<comment type="caution">
    <text evidence="2">The sequence shown here is derived from an EMBL/GenBank/DDBJ whole genome shotgun (WGS) entry which is preliminary data.</text>
</comment>
<dbReference type="PROSITE" id="PS51406">
    <property type="entry name" value="FIBRINOGEN_C_2"/>
    <property type="match status" value="1"/>
</dbReference>
<dbReference type="InterPro" id="IPR050373">
    <property type="entry name" value="Fibrinogen_C-term_domain"/>
</dbReference>
<dbReference type="NCBIfam" id="NF040941">
    <property type="entry name" value="GGGWT_bact"/>
    <property type="match status" value="1"/>
</dbReference>
<feature type="domain" description="Fibrinogen C-terminal" evidence="1">
    <location>
        <begin position="93"/>
        <end position="291"/>
    </location>
</feature>
<dbReference type="PANTHER" id="PTHR19143">
    <property type="entry name" value="FIBRINOGEN/TENASCIN/ANGIOPOEITIN"/>
    <property type="match status" value="1"/>
</dbReference>
<organism evidence="2 3">
    <name type="scientific">Mytilus galloprovincialis</name>
    <name type="common">Mediterranean mussel</name>
    <dbReference type="NCBI Taxonomy" id="29158"/>
    <lineage>
        <taxon>Eukaryota</taxon>
        <taxon>Metazoa</taxon>
        <taxon>Spiralia</taxon>
        <taxon>Lophotrochozoa</taxon>
        <taxon>Mollusca</taxon>
        <taxon>Bivalvia</taxon>
        <taxon>Autobranchia</taxon>
        <taxon>Pteriomorphia</taxon>
        <taxon>Mytilida</taxon>
        <taxon>Mytiloidea</taxon>
        <taxon>Mytilidae</taxon>
        <taxon>Mytilinae</taxon>
        <taxon>Mytilus</taxon>
    </lineage>
</organism>
<name>A0A3L5TTD4_MYTGA</name>
<evidence type="ECO:0000259" key="1">
    <source>
        <dbReference type="PROSITE" id="PS51406"/>
    </source>
</evidence>
<accession>A0A3L5TTD4</accession>
<sequence>MSRFAALILSFDAQFIIRLYCTASRTAKENIQKEIKDYFNDMKQKSTDAISEAGRTTEENVKKEIKDYFKNMKQKSTDAISEASRTAEQNIKKEIKDYFDDMKQNSTDALSGNSIYYILMNGVFKIFPKGTTGFNVYCDMETDGGRWTIDCSLSASICLFTKLASSEMFSCIISNMCPEVSIASVRRQDGKGDFYRDCLEYVKGFGDVKTEFWLDIGRCGVSANETTLHPNNNLKSNDKLHDLTSQGSYELRVDLEDFNGDKAYAKYSTFNIGDQSTNYTLTVNGYSGTAGRHSTWRYFGSLLHMLKYKIAYAILDIYDPNSAS</sequence>
<dbReference type="EMBL" id="KV584313">
    <property type="protein sequence ID" value="OPL33193.1"/>
    <property type="molecule type" value="Genomic_DNA"/>
</dbReference>
<dbReference type="InterPro" id="IPR036056">
    <property type="entry name" value="Fibrinogen-like_C"/>
</dbReference>
<dbReference type="GO" id="GO:0005615">
    <property type="term" value="C:extracellular space"/>
    <property type="evidence" value="ECO:0007669"/>
    <property type="project" value="TreeGrafter"/>
</dbReference>
<dbReference type="InterPro" id="IPR014716">
    <property type="entry name" value="Fibrinogen_a/b/g_C_1"/>
</dbReference>
<evidence type="ECO:0000313" key="2">
    <source>
        <dbReference type="EMBL" id="OPL33193.1"/>
    </source>
</evidence>
<dbReference type="AlphaFoldDB" id="A0A3L5TTD4"/>
<keyword evidence="3" id="KW-1185">Reference proteome</keyword>
<dbReference type="SMART" id="SM00186">
    <property type="entry name" value="FBG"/>
    <property type="match status" value="1"/>
</dbReference>
<protein>
    <recommendedName>
        <fullName evidence="1">Fibrinogen C-terminal domain-containing protein</fullName>
    </recommendedName>
</protein>
<proteinExistence type="predicted"/>
<dbReference type="Gene3D" id="3.90.215.10">
    <property type="entry name" value="Gamma Fibrinogen, chain A, domain 1"/>
    <property type="match status" value="1"/>
</dbReference>
<dbReference type="Proteomes" id="UP000266721">
    <property type="component" value="Unassembled WGS sequence"/>
</dbReference>
<dbReference type="InterPro" id="IPR002181">
    <property type="entry name" value="Fibrinogen_a/b/g_C_dom"/>
</dbReference>
<dbReference type="PANTHER" id="PTHR19143:SF458">
    <property type="entry name" value="FIBRINOGEN C-TERMINAL DOMAIN-CONTAINING PROTEIN-RELATED"/>
    <property type="match status" value="1"/>
</dbReference>
<feature type="non-terminal residue" evidence="2">
    <location>
        <position position="1"/>
    </location>
</feature>
<reference evidence="2 3" key="1">
    <citation type="journal article" date="2016" name="PLoS ONE">
        <title>A First Insight into the Genome of the Filter-Feeder Mussel Mytilus galloprovincialis.</title>
        <authorList>
            <person name="Murgarella M."/>
            <person name="Puiu D."/>
            <person name="Novoa B."/>
            <person name="Figueras A."/>
            <person name="Posada D."/>
            <person name="Canchaya C."/>
        </authorList>
    </citation>
    <scope>NUCLEOTIDE SEQUENCE [LARGE SCALE GENOMIC DNA]</scope>
    <source>
        <tissue evidence="2">Muscle</tissue>
    </source>
</reference>
<gene>
    <name evidence="2" type="ORF">AM593_09328</name>
</gene>
<evidence type="ECO:0000313" key="3">
    <source>
        <dbReference type="Proteomes" id="UP000266721"/>
    </source>
</evidence>
<dbReference type="SUPFAM" id="SSF56496">
    <property type="entry name" value="Fibrinogen C-terminal domain-like"/>
    <property type="match status" value="1"/>
</dbReference>